<proteinExistence type="predicted"/>
<accession>A0ABW6WNY9</accession>
<dbReference type="RefSeq" id="WP_157296957.1">
    <property type="nucleotide sequence ID" value="NZ_JBIAZU010000007.1"/>
</dbReference>
<protein>
    <submittedName>
        <fullName evidence="1">Uncharacterized protein</fullName>
    </submittedName>
</protein>
<keyword evidence="2" id="KW-1185">Reference proteome</keyword>
<evidence type="ECO:0000313" key="1">
    <source>
        <dbReference type="EMBL" id="MFF5295016.1"/>
    </source>
</evidence>
<evidence type="ECO:0000313" key="2">
    <source>
        <dbReference type="Proteomes" id="UP001602245"/>
    </source>
</evidence>
<name>A0ABW6WNY9_9ACTN</name>
<dbReference type="EMBL" id="JBIAZU010000007">
    <property type="protein sequence ID" value="MFF5295016.1"/>
    <property type="molecule type" value="Genomic_DNA"/>
</dbReference>
<comment type="caution">
    <text evidence="1">The sequence shown here is derived from an EMBL/GenBank/DDBJ whole genome shotgun (WGS) entry which is preliminary data.</text>
</comment>
<reference evidence="1 2" key="1">
    <citation type="submission" date="2024-10" db="EMBL/GenBank/DDBJ databases">
        <title>The Natural Products Discovery Center: Release of the First 8490 Sequenced Strains for Exploring Actinobacteria Biosynthetic Diversity.</title>
        <authorList>
            <person name="Kalkreuter E."/>
            <person name="Kautsar S.A."/>
            <person name="Yang D."/>
            <person name="Bader C.D."/>
            <person name="Teijaro C.N."/>
            <person name="Fluegel L."/>
            <person name="Davis C.M."/>
            <person name="Simpson J.R."/>
            <person name="Lauterbach L."/>
            <person name="Steele A.D."/>
            <person name="Gui C."/>
            <person name="Meng S."/>
            <person name="Li G."/>
            <person name="Viehrig K."/>
            <person name="Ye F."/>
            <person name="Su P."/>
            <person name="Kiefer A.F."/>
            <person name="Nichols A."/>
            <person name="Cepeda A.J."/>
            <person name="Yan W."/>
            <person name="Fan B."/>
            <person name="Jiang Y."/>
            <person name="Adhikari A."/>
            <person name="Zheng C.-J."/>
            <person name="Schuster L."/>
            <person name="Cowan T.M."/>
            <person name="Smanski M.J."/>
            <person name="Chevrette M.G."/>
            <person name="De Carvalho L.P.S."/>
            <person name="Shen B."/>
        </authorList>
    </citation>
    <scope>NUCLEOTIDE SEQUENCE [LARGE SCALE GENOMIC DNA]</scope>
    <source>
        <strain evidence="1 2">NPDC000087</strain>
    </source>
</reference>
<sequence>MSGRIYLPDDRALFSLVDAAPRRKQVSLCGAMAKLVRGRELRFPPEVAADVERRADPETDAELLIWLGAVQGSMDCTVSYGYKRRAQGWAQTNGYPEGLDFVIEGREGTCIVAVVGYVLELQDAGVSCSVVTNDHRTRPGRAPLGEVCKKLAVPTISPADFITSVLNPMIMPPPASPPV</sequence>
<organism evidence="1 2">
    <name type="scientific">Paractinoplanes globisporus</name>
    <dbReference type="NCBI Taxonomy" id="113565"/>
    <lineage>
        <taxon>Bacteria</taxon>
        <taxon>Bacillati</taxon>
        <taxon>Actinomycetota</taxon>
        <taxon>Actinomycetes</taxon>
        <taxon>Micromonosporales</taxon>
        <taxon>Micromonosporaceae</taxon>
        <taxon>Paractinoplanes</taxon>
    </lineage>
</organism>
<gene>
    <name evidence="1" type="ORF">ACFY35_36725</name>
</gene>
<dbReference type="Proteomes" id="UP001602245">
    <property type="component" value="Unassembled WGS sequence"/>
</dbReference>